<evidence type="ECO:0000259" key="14">
    <source>
        <dbReference type="SMART" id="SM00478"/>
    </source>
</evidence>
<dbReference type="GO" id="GO:0051539">
    <property type="term" value="F:4 iron, 4 sulfur cluster binding"/>
    <property type="evidence" value="ECO:0007669"/>
    <property type="project" value="UniProtKB-KW"/>
</dbReference>
<evidence type="ECO:0000313" key="15">
    <source>
        <dbReference type="EMBL" id="OFA34703.1"/>
    </source>
</evidence>
<dbReference type="EC" id="3.2.2.31" evidence="4"/>
<dbReference type="SMART" id="SM00478">
    <property type="entry name" value="ENDO3c"/>
    <property type="match status" value="1"/>
</dbReference>
<dbReference type="PROSITE" id="PS00764">
    <property type="entry name" value="ENDONUCLEASE_III_1"/>
    <property type="match status" value="1"/>
</dbReference>
<evidence type="ECO:0000256" key="3">
    <source>
        <dbReference type="ARBA" id="ARBA00008343"/>
    </source>
</evidence>
<evidence type="ECO:0000256" key="10">
    <source>
        <dbReference type="ARBA" id="ARBA00023004"/>
    </source>
</evidence>
<dbReference type="InterPro" id="IPR003651">
    <property type="entry name" value="Endonuclease3_FeS-loop_motif"/>
</dbReference>
<comment type="caution">
    <text evidence="15">The sequence shown here is derived from an EMBL/GenBank/DDBJ whole genome shotgun (WGS) entry which is preliminary data.</text>
</comment>
<dbReference type="InterPro" id="IPR023170">
    <property type="entry name" value="HhH_base_excis_C"/>
</dbReference>
<keyword evidence="13" id="KW-0326">Glycosidase</keyword>
<dbReference type="Proteomes" id="UP000175684">
    <property type="component" value="Unassembled WGS sequence"/>
</dbReference>
<protein>
    <recommendedName>
        <fullName evidence="5">Adenine DNA glycosylase</fullName>
        <ecNumber evidence="4">3.2.2.31</ecNumber>
    </recommendedName>
</protein>
<dbReference type="InterPro" id="IPR004035">
    <property type="entry name" value="Endouclease-III_FeS-bd_BS"/>
</dbReference>
<evidence type="ECO:0000256" key="6">
    <source>
        <dbReference type="ARBA" id="ARBA00022485"/>
    </source>
</evidence>
<dbReference type="GO" id="GO:0046872">
    <property type="term" value="F:metal ion binding"/>
    <property type="evidence" value="ECO:0007669"/>
    <property type="project" value="UniProtKB-KW"/>
</dbReference>
<keyword evidence="12" id="KW-0234">DNA repair</keyword>
<organism evidence="15 16">
    <name type="scientific">Bifidobacterium adolescentis</name>
    <dbReference type="NCBI Taxonomy" id="1680"/>
    <lineage>
        <taxon>Bacteria</taxon>
        <taxon>Bacillati</taxon>
        <taxon>Actinomycetota</taxon>
        <taxon>Actinomycetes</taxon>
        <taxon>Bifidobacteriales</taxon>
        <taxon>Bifidobacteriaceae</taxon>
        <taxon>Bifidobacterium</taxon>
    </lineage>
</organism>
<dbReference type="GO" id="GO:0006284">
    <property type="term" value="P:base-excision repair"/>
    <property type="evidence" value="ECO:0007669"/>
    <property type="project" value="InterPro"/>
</dbReference>
<evidence type="ECO:0000256" key="8">
    <source>
        <dbReference type="ARBA" id="ARBA00022763"/>
    </source>
</evidence>
<evidence type="ECO:0000256" key="4">
    <source>
        <dbReference type="ARBA" id="ARBA00012045"/>
    </source>
</evidence>
<comment type="cofactor">
    <cofactor evidence="2">
        <name>[4Fe-4S] cluster</name>
        <dbReference type="ChEBI" id="CHEBI:49883"/>
    </cofactor>
</comment>
<dbReference type="GO" id="GO:0035485">
    <property type="term" value="F:adenine/guanine mispair binding"/>
    <property type="evidence" value="ECO:0007669"/>
    <property type="project" value="TreeGrafter"/>
</dbReference>
<comment type="similarity">
    <text evidence="3">Belongs to the Nth/MutY family.</text>
</comment>
<name>A0A1E7XZQ0_BIFAD</name>
<dbReference type="GO" id="GO:0006298">
    <property type="term" value="P:mismatch repair"/>
    <property type="evidence" value="ECO:0007669"/>
    <property type="project" value="TreeGrafter"/>
</dbReference>
<dbReference type="SUPFAM" id="SSF48150">
    <property type="entry name" value="DNA-glycosylase"/>
    <property type="match status" value="1"/>
</dbReference>
<dbReference type="Gene3D" id="1.10.1670.10">
    <property type="entry name" value="Helix-hairpin-Helix base-excision DNA repair enzymes (C-terminal)"/>
    <property type="match status" value="1"/>
</dbReference>
<dbReference type="Gene3D" id="1.10.340.30">
    <property type="entry name" value="Hypothetical protein, domain 2"/>
    <property type="match status" value="1"/>
</dbReference>
<dbReference type="SMART" id="SM00525">
    <property type="entry name" value="FES"/>
    <property type="match status" value="1"/>
</dbReference>
<dbReference type="GO" id="GO:0034039">
    <property type="term" value="F:8-oxo-7,8-dihydroguanine DNA N-glycosylase activity"/>
    <property type="evidence" value="ECO:0007669"/>
    <property type="project" value="TreeGrafter"/>
</dbReference>
<evidence type="ECO:0000313" key="16">
    <source>
        <dbReference type="Proteomes" id="UP000175684"/>
    </source>
</evidence>
<sequence>MLRIGTMNDTNTTYDTAVRDADFDDFADSATAVTSDASDADEIATTLAQWWQTNARDLPWRFGRTTPWGVLVSEVMSQQTQMGRVVPYWTAWMDRWPDAAALADAPKSDVITAWGRLGYPRRALRLQECAYVIAYDYADELPHTYDELLALPGIGDYTASAVLSFAFGERIAVVDTNIRRVLSRAFVGVESLGGSASPAERALAKRLLPDDDSAKCRRFDRPSVVWNQAVMELGATVCTAKSPLCEACPIAGKCAFLRNGRPGLGQRRTRPRQRFQGTDRQVRGLVLNALRGLPDGETVLDRKSVERLWKDHVQLDKCIASLDEDGLIEILPGGGVRLPV</sequence>
<comment type="catalytic activity">
    <reaction evidence="1">
        <text>Hydrolyzes free adenine bases from 7,8-dihydro-8-oxoguanine:adenine mismatched double-stranded DNA, leaving an apurinic site.</text>
        <dbReference type="EC" id="3.2.2.31"/>
    </reaction>
</comment>
<dbReference type="GO" id="GO:0000701">
    <property type="term" value="F:purine-specific mismatch base pair DNA N-glycosylase activity"/>
    <property type="evidence" value="ECO:0007669"/>
    <property type="project" value="UniProtKB-EC"/>
</dbReference>
<dbReference type="InterPro" id="IPR044298">
    <property type="entry name" value="MIG/MutY"/>
</dbReference>
<evidence type="ECO:0000256" key="7">
    <source>
        <dbReference type="ARBA" id="ARBA00022723"/>
    </source>
</evidence>
<evidence type="ECO:0000256" key="9">
    <source>
        <dbReference type="ARBA" id="ARBA00022801"/>
    </source>
</evidence>
<dbReference type="Pfam" id="PF10576">
    <property type="entry name" value="EndIII_4Fe-2S"/>
    <property type="match status" value="1"/>
</dbReference>
<dbReference type="Pfam" id="PF00633">
    <property type="entry name" value="HHH"/>
    <property type="match status" value="1"/>
</dbReference>
<keyword evidence="11" id="KW-0411">Iron-sulfur</keyword>
<accession>A0A1E7XZQ0</accession>
<evidence type="ECO:0000256" key="5">
    <source>
        <dbReference type="ARBA" id="ARBA00022023"/>
    </source>
</evidence>
<dbReference type="GO" id="GO:0032357">
    <property type="term" value="F:oxidized purine DNA binding"/>
    <property type="evidence" value="ECO:0007669"/>
    <property type="project" value="TreeGrafter"/>
</dbReference>
<evidence type="ECO:0000256" key="12">
    <source>
        <dbReference type="ARBA" id="ARBA00023204"/>
    </source>
</evidence>
<keyword evidence="9" id="KW-0378">Hydrolase</keyword>
<dbReference type="PANTHER" id="PTHR42944:SF1">
    <property type="entry name" value="ADENINE DNA GLYCOSYLASE"/>
    <property type="match status" value="1"/>
</dbReference>
<dbReference type="InterPro" id="IPR003265">
    <property type="entry name" value="HhH-GPD_domain"/>
</dbReference>
<gene>
    <name evidence="15" type="ORF">BBK15_06840</name>
</gene>
<dbReference type="EMBL" id="MAXD01000005">
    <property type="protein sequence ID" value="OFA34703.1"/>
    <property type="molecule type" value="Genomic_DNA"/>
</dbReference>
<evidence type="ECO:0000256" key="1">
    <source>
        <dbReference type="ARBA" id="ARBA00000843"/>
    </source>
</evidence>
<dbReference type="PANTHER" id="PTHR42944">
    <property type="entry name" value="ADENINE DNA GLYCOSYLASE"/>
    <property type="match status" value="1"/>
</dbReference>
<reference evidence="15 16" key="1">
    <citation type="submission" date="2016-07" db="EMBL/GenBank/DDBJ databases">
        <title>Draft Genome Sequence of Bifidobacterium adolescentis strain Km 4.</title>
        <authorList>
            <person name="Danilenko V.N."/>
        </authorList>
    </citation>
    <scope>NUCLEOTIDE SEQUENCE [LARGE SCALE GENOMIC DNA]</scope>
    <source>
        <strain evidence="15 16">Km 4</strain>
    </source>
</reference>
<evidence type="ECO:0000256" key="11">
    <source>
        <dbReference type="ARBA" id="ARBA00023014"/>
    </source>
</evidence>
<proteinExistence type="inferred from homology"/>
<dbReference type="Pfam" id="PF00730">
    <property type="entry name" value="HhH-GPD"/>
    <property type="match status" value="1"/>
</dbReference>
<dbReference type="InterPro" id="IPR000445">
    <property type="entry name" value="HhH_motif"/>
</dbReference>
<dbReference type="AlphaFoldDB" id="A0A1E7XZQ0"/>
<evidence type="ECO:0000256" key="2">
    <source>
        <dbReference type="ARBA" id="ARBA00001966"/>
    </source>
</evidence>
<dbReference type="InterPro" id="IPR011257">
    <property type="entry name" value="DNA_glycosylase"/>
</dbReference>
<feature type="domain" description="HhH-GPD" evidence="14">
    <location>
        <begin position="76"/>
        <end position="236"/>
    </location>
</feature>
<keyword evidence="8" id="KW-0227">DNA damage</keyword>
<keyword evidence="10" id="KW-0408">Iron</keyword>
<dbReference type="CDD" id="cd00056">
    <property type="entry name" value="ENDO3c"/>
    <property type="match status" value="1"/>
</dbReference>
<keyword evidence="7" id="KW-0479">Metal-binding</keyword>
<evidence type="ECO:0000256" key="13">
    <source>
        <dbReference type="ARBA" id="ARBA00023295"/>
    </source>
</evidence>
<keyword evidence="6" id="KW-0004">4Fe-4S</keyword>